<evidence type="ECO:0000256" key="1">
    <source>
        <dbReference type="SAM" id="MobiDB-lite"/>
    </source>
</evidence>
<feature type="region of interest" description="Disordered" evidence="1">
    <location>
        <begin position="468"/>
        <end position="490"/>
    </location>
</feature>
<accession>A0A843VPX5</accession>
<evidence type="ECO:0000313" key="3">
    <source>
        <dbReference type="EMBL" id="MQL99131.1"/>
    </source>
</evidence>
<feature type="transmembrane region" description="Helical" evidence="2">
    <location>
        <begin position="620"/>
        <end position="639"/>
    </location>
</feature>
<name>A0A843VPX5_COLES</name>
<feature type="region of interest" description="Disordered" evidence="1">
    <location>
        <begin position="251"/>
        <end position="380"/>
    </location>
</feature>
<dbReference type="EMBL" id="NMUH01002301">
    <property type="protein sequence ID" value="MQL99131.1"/>
    <property type="molecule type" value="Genomic_DNA"/>
</dbReference>
<feature type="compositionally biased region" description="Pro residues" evidence="1">
    <location>
        <begin position="281"/>
        <end position="294"/>
    </location>
</feature>
<dbReference type="Proteomes" id="UP000652761">
    <property type="component" value="Unassembled WGS sequence"/>
</dbReference>
<keyword evidence="4" id="KW-1185">Reference proteome</keyword>
<feature type="region of interest" description="Disordered" evidence="1">
    <location>
        <begin position="165"/>
        <end position="195"/>
    </location>
</feature>
<protein>
    <submittedName>
        <fullName evidence="3">Uncharacterized protein</fullName>
    </submittedName>
</protein>
<dbReference type="AlphaFoldDB" id="A0A843VPX5"/>
<gene>
    <name evidence="3" type="ORF">Taro_031849</name>
</gene>
<evidence type="ECO:0000313" key="4">
    <source>
        <dbReference type="Proteomes" id="UP000652761"/>
    </source>
</evidence>
<reference evidence="3" key="1">
    <citation type="submission" date="2017-07" db="EMBL/GenBank/DDBJ databases">
        <title>Taro Niue Genome Assembly and Annotation.</title>
        <authorList>
            <person name="Atibalentja N."/>
            <person name="Keating K."/>
            <person name="Fields C.J."/>
        </authorList>
    </citation>
    <scope>NUCLEOTIDE SEQUENCE</scope>
    <source>
        <strain evidence="3">Niue_2</strain>
        <tissue evidence="3">Leaf</tissue>
    </source>
</reference>
<evidence type="ECO:0000256" key="2">
    <source>
        <dbReference type="SAM" id="Phobius"/>
    </source>
</evidence>
<organism evidence="3 4">
    <name type="scientific">Colocasia esculenta</name>
    <name type="common">Wild taro</name>
    <name type="synonym">Arum esculentum</name>
    <dbReference type="NCBI Taxonomy" id="4460"/>
    <lineage>
        <taxon>Eukaryota</taxon>
        <taxon>Viridiplantae</taxon>
        <taxon>Streptophyta</taxon>
        <taxon>Embryophyta</taxon>
        <taxon>Tracheophyta</taxon>
        <taxon>Spermatophyta</taxon>
        <taxon>Magnoliopsida</taxon>
        <taxon>Liliopsida</taxon>
        <taxon>Araceae</taxon>
        <taxon>Aroideae</taxon>
        <taxon>Colocasieae</taxon>
        <taxon>Colocasia</taxon>
    </lineage>
</organism>
<comment type="caution">
    <text evidence="3">The sequence shown here is derived from an EMBL/GenBank/DDBJ whole genome shotgun (WGS) entry which is preliminary data.</text>
</comment>
<keyword evidence="2" id="KW-0812">Transmembrane</keyword>
<keyword evidence="2" id="KW-0472">Membrane</keyword>
<feature type="compositionally biased region" description="Low complexity" evidence="1">
    <location>
        <begin position="357"/>
        <end position="374"/>
    </location>
</feature>
<feature type="non-terminal residue" evidence="3">
    <location>
        <position position="1"/>
    </location>
</feature>
<sequence length="676" mass="73389">PTQLRGVTRMEQESWCLEKDDTKSAQDGLIREATGDIMRGENKTGKGFVERPARHMIRRRIVKKKWKKSLQETWRRSLCVALPLPNPPFSLSLSSSSSPPRLRSLPFSSPVVCLLFSPPVISALSLSRGFVPHQLGIRAEGIGLFLQAEILIPCVPFPGSPPRFPSPRSAPFPPSPAAQVPIPPPCSPSPPLPEALRNPSPLSLSHFWNPSAGLLLQASTSVTGPLRDPQQRRPSSAGLFLQAPSSATCSNAGLAAPAPSCRPRSPETPVPDRAPHCRARGPPPALYASEPPPRPHLRAGPASPPAPLRARHPSRRSPSVVPLRAVRTGRPPRPVAAPGQPRRRSLPSFAPGASSHQAAPVQSPRAPRPSVRPVLLCSDTSGHPRCRPSIALDTQDGARVSSRRRLPRHSVLCPCTGAACDGRKLGERHGSALAGSSLVERTGVLRGRPNCVISPAAWIGLGARSRAAGLPRRQRQRRPVLPSRPCGEAATGDRSLWPLVALPCLRSGSVQLQLPPTQTVEVHCPLPPTMVEPKEMIENVAMTDSIEVREIAHIVESWDHSLMIEAGFDALSDHLFEISTLSSSHPPMIDVLFNIDSGDFDVVWLDFLEAHSGRQFEICAIMICTACFTHVLVYIFLLLRHFKIRGRIFSKWGRLTGTVTRDGRETRLETADIGPT</sequence>
<proteinExistence type="predicted"/>
<feature type="compositionally biased region" description="Pro residues" evidence="1">
    <location>
        <begin position="165"/>
        <end position="193"/>
    </location>
</feature>
<keyword evidence="2" id="KW-1133">Transmembrane helix</keyword>